<evidence type="ECO:0000313" key="9">
    <source>
        <dbReference type="EMBL" id="EYU25742.1"/>
    </source>
</evidence>
<evidence type="ECO:0000256" key="8">
    <source>
        <dbReference type="SAM" id="Phobius"/>
    </source>
</evidence>
<keyword evidence="3" id="KW-0813">Transport</keyword>
<evidence type="ECO:0000313" key="10">
    <source>
        <dbReference type="Proteomes" id="UP000030748"/>
    </source>
</evidence>
<dbReference type="PANTHER" id="PTHR31064:SF38">
    <property type="entry name" value="CATION TRANSPORTER HKT1_4-RELATED"/>
    <property type="match status" value="1"/>
</dbReference>
<feature type="transmembrane region" description="Helical" evidence="8">
    <location>
        <begin position="322"/>
        <end position="342"/>
    </location>
</feature>
<evidence type="ECO:0008006" key="11">
    <source>
        <dbReference type="Google" id="ProtNLM"/>
    </source>
</evidence>
<dbReference type="STRING" id="4155.A0A022QAM9"/>
<dbReference type="Proteomes" id="UP000030748">
    <property type="component" value="Unassembled WGS sequence"/>
</dbReference>
<keyword evidence="4 8" id="KW-0812">Transmembrane</keyword>
<feature type="transmembrane region" description="Helical" evidence="8">
    <location>
        <begin position="383"/>
        <end position="400"/>
    </location>
</feature>
<keyword evidence="5 8" id="KW-1133">Transmembrane helix</keyword>
<dbReference type="PANTHER" id="PTHR31064">
    <property type="entry name" value="POTASSIUM TRANSPORT PROTEIN DDB_G0292412-RELATED"/>
    <property type="match status" value="1"/>
</dbReference>
<dbReference type="InterPro" id="IPR051143">
    <property type="entry name" value="TrkH_K-transport"/>
</dbReference>
<dbReference type="AlphaFoldDB" id="A0A022QAM9"/>
<dbReference type="GO" id="GO:0030001">
    <property type="term" value="P:metal ion transport"/>
    <property type="evidence" value="ECO:0007669"/>
    <property type="project" value="UniProtKB-ARBA"/>
</dbReference>
<evidence type="ECO:0000256" key="4">
    <source>
        <dbReference type="ARBA" id="ARBA00022692"/>
    </source>
</evidence>
<reference evidence="9 10" key="1">
    <citation type="journal article" date="2013" name="Proc. Natl. Acad. Sci. U.S.A.">
        <title>Fine-scale variation in meiotic recombination in Mimulus inferred from population shotgun sequencing.</title>
        <authorList>
            <person name="Hellsten U."/>
            <person name="Wright K.M."/>
            <person name="Jenkins J."/>
            <person name="Shu S."/>
            <person name="Yuan Y."/>
            <person name="Wessler S.R."/>
            <person name="Schmutz J."/>
            <person name="Willis J.H."/>
            <person name="Rokhsar D.S."/>
        </authorList>
    </citation>
    <scope>NUCLEOTIDE SEQUENCE [LARGE SCALE GENOMIC DNA]</scope>
    <source>
        <strain evidence="10">cv. DUN x IM62</strain>
    </source>
</reference>
<feature type="transmembrane region" description="Helical" evidence="8">
    <location>
        <begin position="269"/>
        <end position="289"/>
    </location>
</feature>
<sequence>MCTMKWKHTPSYFLHILLFRLNPFLFELGYFVTLSSVGFLALKSTSSNPARKIDLFFTSASAVTVSSMSTLEMEVFSTTHLVILTVLMLLGGEVFTSMLGLRLTKAKINNNQIRSRQMIAEFDRSNSDVNMKRKCIEILASLVTWYLLAVHAVGSASIVVYLSLVPSARRVLERKGIGMGIFSVFTAVSTFANCGFVPTNENMIVFKKNSGLLLILIQLVFMGNTLYPVCLRLLIWFTEKVTKRAELRYVLENSRELGYGHLMPGLESVYLGITVLGFVVVQMVVFCSLEWNNNFLGVSNYYERIVGCLFQVVNSRHAGESVFDLGVVSPAVLVLFVIMMYLPPYTSYLPINEHQVADENITKHIINTTLTSRNKVYYKWENIVFSQLTYLSIFVILICITERQNMKTDPINFNVLNIVVEVISAYGNVGFSVGYSCEKQMHYSGGGAAVCKDAWYGFAGRWSDEGKFVLIVVMFIGRLKKFNMRGGRAWILA</sequence>
<evidence type="ECO:0000256" key="2">
    <source>
        <dbReference type="ARBA" id="ARBA00010864"/>
    </source>
</evidence>
<feature type="transmembrane region" description="Helical" evidence="8">
    <location>
        <begin position="12"/>
        <end position="41"/>
    </location>
</feature>
<organism evidence="9 10">
    <name type="scientific">Erythranthe guttata</name>
    <name type="common">Yellow monkey flower</name>
    <name type="synonym">Mimulus guttatus</name>
    <dbReference type="NCBI Taxonomy" id="4155"/>
    <lineage>
        <taxon>Eukaryota</taxon>
        <taxon>Viridiplantae</taxon>
        <taxon>Streptophyta</taxon>
        <taxon>Embryophyta</taxon>
        <taxon>Tracheophyta</taxon>
        <taxon>Spermatophyta</taxon>
        <taxon>Magnoliopsida</taxon>
        <taxon>eudicotyledons</taxon>
        <taxon>Gunneridae</taxon>
        <taxon>Pentapetalae</taxon>
        <taxon>asterids</taxon>
        <taxon>lamiids</taxon>
        <taxon>Lamiales</taxon>
        <taxon>Phrymaceae</taxon>
        <taxon>Erythranthe</taxon>
    </lineage>
</organism>
<proteinExistence type="inferred from homology"/>
<name>A0A022QAM9_ERYGU</name>
<evidence type="ECO:0000256" key="3">
    <source>
        <dbReference type="ARBA" id="ARBA00022448"/>
    </source>
</evidence>
<comment type="similarity">
    <text evidence="2">Belongs to the TrkH potassium transport family. HKT (TC 2.A.38.3) subfamily.</text>
</comment>
<dbReference type="Pfam" id="PF02386">
    <property type="entry name" value="TrkH"/>
    <property type="match status" value="1"/>
</dbReference>
<dbReference type="EMBL" id="KI631864">
    <property type="protein sequence ID" value="EYU25742.1"/>
    <property type="molecule type" value="Genomic_DNA"/>
</dbReference>
<feature type="transmembrane region" description="Helical" evidence="8">
    <location>
        <begin position="176"/>
        <end position="199"/>
    </location>
</feature>
<evidence type="ECO:0000256" key="5">
    <source>
        <dbReference type="ARBA" id="ARBA00022989"/>
    </source>
</evidence>
<evidence type="ECO:0000256" key="7">
    <source>
        <dbReference type="ARBA" id="ARBA00023136"/>
    </source>
</evidence>
<keyword evidence="6" id="KW-0406">Ion transport</keyword>
<feature type="transmembrane region" description="Helical" evidence="8">
    <location>
        <begin position="138"/>
        <end position="164"/>
    </location>
</feature>
<dbReference type="InterPro" id="IPR003445">
    <property type="entry name" value="Cat_transpt"/>
</dbReference>
<feature type="transmembrane region" description="Helical" evidence="8">
    <location>
        <begin position="211"/>
        <end position="237"/>
    </location>
</feature>
<dbReference type="eggNOG" id="KOG1341">
    <property type="taxonomic scope" value="Eukaryota"/>
</dbReference>
<dbReference type="GO" id="GO:0008324">
    <property type="term" value="F:monoatomic cation transmembrane transporter activity"/>
    <property type="evidence" value="ECO:0000318"/>
    <property type="project" value="GO_Central"/>
</dbReference>
<evidence type="ECO:0000256" key="1">
    <source>
        <dbReference type="ARBA" id="ARBA00004141"/>
    </source>
</evidence>
<keyword evidence="7 8" id="KW-0472">Membrane</keyword>
<dbReference type="GO" id="GO:0005886">
    <property type="term" value="C:plasma membrane"/>
    <property type="evidence" value="ECO:0000318"/>
    <property type="project" value="GO_Central"/>
</dbReference>
<evidence type="ECO:0000256" key="6">
    <source>
        <dbReference type="ARBA" id="ARBA00023065"/>
    </source>
</evidence>
<feature type="transmembrane region" description="Helical" evidence="8">
    <location>
        <begin position="81"/>
        <end position="101"/>
    </location>
</feature>
<accession>A0A022QAM9</accession>
<comment type="subcellular location">
    <subcellularLocation>
        <location evidence="1">Membrane</location>
        <topology evidence="1">Multi-pass membrane protein</topology>
    </subcellularLocation>
</comment>
<gene>
    <name evidence="9" type="ORF">MIMGU_mgv1a005209mg</name>
</gene>
<protein>
    <recommendedName>
        <fullName evidence="11">Sodium transporter</fullName>
    </recommendedName>
</protein>
<keyword evidence="10" id="KW-1185">Reference proteome</keyword>